<dbReference type="InterPro" id="IPR017687">
    <property type="entry name" value="BamB"/>
</dbReference>
<comment type="similarity">
    <text evidence="4">Belongs to the BamB family.</text>
</comment>
<dbReference type="Gene3D" id="2.130.10.10">
    <property type="entry name" value="YVTN repeat-like/Quinoprotein amine dehydrogenase"/>
    <property type="match status" value="1"/>
</dbReference>
<dbReference type="InterPro" id="IPR002372">
    <property type="entry name" value="PQQ_rpt_dom"/>
</dbReference>
<evidence type="ECO:0000256" key="1">
    <source>
        <dbReference type="ARBA" id="ARBA00022729"/>
    </source>
</evidence>
<dbReference type="PANTHER" id="PTHR34512:SF30">
    <property type="entry name" value="OUTER MEMBRANE PROTEIN ASSEMBLY FACTOR BAMB"/>
    <property type="match status" value="1"/>
</dbReference>
<comment type="subunit">
    <text evidence="4">Part of the Bam complex.</text>
</comment>
<comment type="caution">
    <text evidence="7">The sequence shown here is derived from an EMBL/GenBank/DDBJ whole genome shotgun (WGS) entry which is preliminary data.</text>
</comment>
<dbReference type="RefSeq" id="WP_263544796.1">
    <property type="nucleotide sequence ID" value="NZ_JAOVZO020000015.1"/>
</dbReference>
<keyword evidence="4" id="KW-0449">Lipoprotein</keyword>
<evidence type="ECO:0000256" key="3">
    <source>
        <dbReference type="ARBA" id="ARBA00023237"/>
    </source>
</evidence>
<dbReference type="GO" id="GO:0051205">
    <property type="term" value="P:protein insertion into membrane"/>
    <property type="evidence" value="ECO:0007669"/>
    <property type="project" value="UniProtKB-UniRule"/>
</dbReference>
<dbReference type="InterPro" id="IPR011047">
    <property type="entry name" value="Quinoprotein_ADH-like_sf"/>
</dbReference>
<feature type="signal peptide" evidence="5">
    <location>
        <begin position="1"/>
        <end position="20"/>
    </location>
</feature>
<keyword evidence="8" id="KW-1185">Reference proteome</keyword>
<evidence type="ECO:0000313" key="8">
    <source>
        <dbReference type="Proteomes" id="UP001139971"/>
    </source>
</evidence>
<evidence type="ECO:0000256" key="4">
    <source>
        <dbReference type="HAMAP-Rule" id="MF_00923"/>
    </source>
</evidence>
<keyword evidence="3 4" id="KW-0998">Cell outer membrane</keyword>
<keyword evidence="2 4" id="KW-0472">Membrane</keyword>
<dbReference type="PROSITE" id="PS51257">
    <property type="entry name" value="PROKAR_LIPOPROTEIN"/>
    <property type="match status" value="1"/>
</dbReference>
<dbReference type="PANTHER" id="PTHR34512">
    <property type="entry name" value="CELL SURFACE PROTEIN"/>
    <property type="match status" value="1"/>
</dbReference>
<comment type="function">
    <text evidence="4">Part of the outer membrane protein assembly complex, which is involved in assembly and insertion of beta-barrel proteins into the outer membrane.</text>
</comment>
<dbReference type="HAMAP" id="MF_00923">
    <property type="entry name" value="OM_assembly_BamB"/>
    <property type="match status" value="1"/>
</dbReference>
<reference evidence="7" key="1">
    <citation type="submission" date="2023-02" db="EMBL/GenBank/DDBJ databases">
        <title>Tahibacter soli sp. nov. isolated from soil.</title>
        <authorList>
            <person name="Baek J.H."/>
            <person name="Lee J.K."/>
            <person name="Choi D.G."/>
            <person name="Jeon C.O."/>
        </authorList>
    </citation>
    <scope>NUCLEOTIDE SEQUENCE</scope>
    <source>
        <strain evidence="7">BL</strain>
    </source>
</reference>
<dbReference type="NCBIfam" id="TIGR03300">
    <property type="entry name" value="assembly_YfgL"/>
    <property type="match status" value="1"/>
</dbReference>
<sequence>MKKRVLVPLFAALVATGGCGWFSGAKSTKKENIAAPKELVELTPTLSVKEVWSRNIGKGAGKSGIRVKPTLADGKLYTAGVDGDVRAFDAASGREIWKKNVDFRLAGGPGVAGDVLVVGGLDGDVIAFDAHSGAERWKARVSAEVVAAPAVGQGTVFVRCNDGRVYALDAGDGKQRWIYDRATVPLLSLRGTGAPVIVGDAVLSGSDAGRLVALRTSDGAAIWEQSLTTGEGRTELERLSDIDGDLAVDGDVVYAAAYRGQVAALSASNGRQIWTRALSSYTNIGVSASQVYAVDADSAVWALDRTSGSSMWKQDALEHRWLSGAAVQGDYVVVGDLEGYVHWLSISDGKIAARERLSKKAIQATPVVMGDLVIVEDIDGKVGAYRAAP</sequence>
<dbReference type="AlphaFoldDB" id="A0A9X4BGQ1"/>
<dbReference type="SMART" id="SM00564">
    <property type="entry name" value="PQQ"/>
    <property type="match status" value="7"/>
</dbReference>
<dbReference type="InterPro" id="IPR015943">
    <property type="entry name" value="WD40/YVTN_repeat-like_dom_sf"/>
</dbReference>
<accession>A0A9X4BGQ1</accession>
<dbReference type="InterPro" id="IPR018391">
    <property type="entry name" value="PQQ_b-propeller_rpt"/>
</dbReference>
<gene>
    <name evidence="4 7" type="primary">bamB</name>
    <name evidence="7" type="ORF">OD750_011190</name>
</gene>
<comment type="subcellular location">
    <subcellularLocation>
        <location evidence="4">Cell outer membrane</location>
        <topology evidence="4">Lipid-anchor</topology>
    </subcellularLocation>
</comment>
<dbReference type="Proteomes" id="UP001139971">
    <property type="component" value="Unassembled WGS sequence"/>
</dbReference>
<evidence type="ECO:0000256" key="2">
    <source>
        <dbReference type="ARBA" id="ARBA00023136"/>
    </source>
</evidence>
<proteinExistence type="inferred from homology"/>
<dbReference type="GO" id="GO:0043165">
    <property type="term" value="P:Gram-negative-bacterium-type cell outer membrane assembly"/>
    <property type="evidence" value="ECO:0007669"/>
    <property type="project" value="UniProtKB-UniRule"/>
</dbReference>
<organism evidence="7 8">
    <name type="scientific">Tahibacter soli</name>
    <dbReference type="NCBI Taxonomy" id="2983605"/>
    <lineage>
        <taxon>Bacteria</taxon>
        <taxon>Pseudomonadati</taxon>
        <taxon>Pseudomonadota</taxon>
        <taxon>Gammaproteobacteria</taxon>
        <taxon>Lysobacterales</taxon>
        <taxon>Rhodanobacteraceae</taxon>
        <taxon>Tahibacter</taxon>
    </lineage>
</organism>
<name>A0A9X4BGQ1_9GAMM</name>
<keyword evidence="1 4" id="KW-0732">Signal</keyword>
<dbReference type="GO" id="GO:0009279">
    <property type="term" value="C:cell outer membrane"/>
    <property type="evidence" value="ECO:0007669"/>
    <property type="project" value="UniProtKB-SubCell"/>
</dbReference>
<evidence type="ECO:0000259" key="6">
    <source>
        <dbReference type="Pfam" id="PF13360"/>
    </source>
</evidence>
<evidence type="ECO:0000313" key="7">
    <source>
        <dbReference type="EMBL" id="MDC8013110.1"/>
    </source>
</evidence>
<dbReference type="SUPFAM" id="SSF50998">
    <property type="entry name" value="Quinoprotein alcohol dehydrogenase-like"/>
    <property type="match status" value="1"/>
</dbReference>
<feature type="domain" description="Pyrrolo-quinoline quinone repeat" evidence="6">
    <location>
        <begin position="82"/>
        <end position="314"/>
    </location>
</feature>
<keyword evidence="4" id="KW-0564">Palmitate</keyword>
<feature type="chain" id="PRO_5040848883" description="Outer membrane protein assembly factor BamB" evidence="5">
    <location>
        <begin position="21"/>
        <end position="389"/>
    </location>
</feature>
<dbReference type="EMBL" id="JAOVZO020000015">
    <property type="protein sequence ID" value="MDC8013110.1"/>
    <property type="molecule type" value="Genomic_DNA"/>
</dbReference>
<evidence type="ECO:0000256" key="5">
    <source>
        <dbReference type="SAM" id="SignalP"/>
    </source>
</evidence>
<protein>
    <recommendedName>
        <fullName evidence="4">Outer membrane protein assembly factor BamB</fullName>
    </recommendedName>
</protein>
<dbReference type="Pfam" id="PF13360">
    <property type="entry name" value="PQQ_2"/>
    <property type="match status" value="1"/>
</dbReference>